<gene>
    <name evidence="1" type="ORF">SAMN05192561_10511</name>
</gene>
<name>A0A1H6IV99_9EURY</name>
<evidence type="ECO:0000313" key="1">
    <source>
        <dbReference type="EMBL" id="SEH53195.1"/>
    </source>
</evidence>
<sequence length="78" mass="8582">MDEETEIYAYELSTDHVHTRELLAVVADLLPDDTAAGPGHHGSRSAATIDSTFIRECLKCGKTIEITVYEDDTYEGGH</sequence>
<dbReference type="Proteomes" id="UP000199215">
    <property type="component" value="Unassembled WGS sequence"/>
</dbReference>
<dbReference type="EMBL" id="FNWU01000005">
    <property type="protein sequence ID" value="SEH53195.1"/>
    <property type="molecule type" value="Genomic_DNA"/>
</dbReference>
<keyword evidence="2" id="KW-1185">Reference proteome</keyword>
<protein>
    <submittedName>
        <fullName evidence="1">Uncharacterized protein</fullName>
    </submittedName>
</protein>
<proteinExistence type="predicted"/>
<dbReference type="OrthoDB" id="69173at1644055"/>
<evidence type="ECO:0000313" key="2">
    <source>
        <dbReference type="Proteomes" id="UP000199215"/>
    </source>
</evidence>
<dbReference type="STRING" id="1267564.SAMN05192561_10511"/>
<reference evidence="1 2" key="1">
    <citation type="submission" date="2016-10" db="EMBL/GenBank/DDBJ databases">
        <authorList>
            <person name="de Groot N.N."/>
        </authorList>
    </citation>
    <scope>NUCLEOTIDE SEQUENCE [LARGE SCALE GENOMIC DNA]</scope>
    <source>
        <strain evidence="1 2">IBRC-M10418</strain>
    </source>
</reference>
<dbReference type="RefSeq" id="WP_177167473.1">
    <property type="nucleotide sequence ID" value="NZ_FNWU01000005.1"/>
</dbReference>
<accession>A0A1H6IV99</accession>
<organism evidence="1 2">
    <name type="scientific">Halopenitus malekzadehii</name>
    <dbReference type="NCBI Taxonomy" id="1267564"/>
    <lineage>
        <taxon>Archaea</taxon>
        <taxon>Methanobacteriati</taxon>
        <taxon>Methanobacteriota</taxon>
        <taxon>Stenosarchaea group</taxon>
        <taxon>Halobacteria</taxon>
        <taxon>Halobacteriales</taxon>
        <taxon>Haloferacaceae</taxon>
        <taxon>Halopenitus</taxon>
    </lineage>
</organism>
<dbReference type="AlphaFoldDB" id="A0A1H6IV99"/>